<dbReference type="EMBL" id="CP065989">
    <property type="protein sequence ID" value="QQB15917.1"/>
    <property type="molecule type" value="Genomic_DNA"/>
</dbReference>
<evidence type="ECO:0000256" key="2">
    <source>
        <dbReference type="ARBA" id="ARBA00022695"/>
    </source>
</evidence>
<protein>
    <submittedName>
        <fullName evidence="4">2-C-methyl-D-erythritol 4-phosphate cytidylyltransferase</fullName>
    </submittedName>
</protein>
<name>A0A7T4A244_9MICO</name>
<feature type="region of interest" description="Disordered" evidence="3">
    <location>
        <begin position="177"/>
        <end position="207"/>
    </location>
</feature>
<evidence type="ECO:0000313" key="5">
    <source>
        <dbReference type="Proteomes" id="UP000595374"/>
    </source>
</evidence>
<sequence length="308" mass="32082">MSTCVIVPAAGSGTRLGHTEPKAFVQVDGRTLLAHSLDAIITSGVATTIVVAAPEVFVSLAEAEVAEVRRRFAGGGGSGRVGGGAEADVSGGSGAGAHESRVRPGQVEIIVVPGCADRVESVEAALTAAGDPDIVLVHDAARALTPPAVFDRVTDAVSSGAEAVVPVLPMIDTVRRAEESPRRIPLDDDADLEPDPPREQPDPPRGHAAEVEVLRGDLDRGSLRRVQTPQGFAAETLRRAHASYREEVRTLGAGAREATDDAGLVERLGVDVVAVAGDEESLKITYPLDLVLAEHIARERGRSHPASR</sequence>
<dbReference type="CDD" id="cd02516">
    <property type="entry name" value="CDP-ME_synthetase"/>
    <property type="match status" value="1"/>
</dbReference>
<accession>A0A7T4A244</accession>
<keyword evidence="2 4" id="KW-0548">Nucleotidyltransferase</keyword>
<feature type="region of interest" description="Disordered" evidence="3">
    <location>
        <begin position="76"/>
        <end position="101"/>
    </location>
</feature>
<feature type="compositionally biased region" description="Gly residues" evidence="3">
    <location>
        <begin position="76"/>
        <end position="95"/>
    </location>
</feature>
<dbReference type="GO" id="GO:0050518">
    <property type="term" value="F:2-C-methyl-D-erythritol 4-phosphate cytidylyltransferase activity"/>
    <property type="evidence" value="ECO:0007669"/>
    <property type="project" value="TreeGrafter"/>
</dbReference>
<dbReference type="InterPro" id="IPR050088">
    <property type="entry name" value="IspD/TarI_cytidylyltransf_bact"/>
</dbReference>
<proteinExistence type="predicted"/>
<dbReference type="Proteomes" id="UP000595374">
    <property type="component" value="Chromosome"/>
</dbReference>
<feature type="compositionally biased region" description="Basic and acidic residues" evidence="3">
    <location>
        <begin position="195"/>
        <end position="207"/>
    </location>
</feature>
<feature type="compositionally biased region" description="Basic and acidic residues" evidence="3">
    <location>
        <begin position="177"/>
        <end position="186"/>
    </location>
</feature>
<dbReference type="Pfam" id="PF01128">
    <property type="entry name" value="IspD"/>
    <property type="match status" value="3"/>
</dbReference>
<evidence type="ECO:0000313" key="4">
    <source>
        <dbReference type="EMBL" id="QQB15917.1"/>
    </source>
</evidence>
<dbReference type="PANTHER" id="PTHR32125:SF4">
    <property type="entry name" value="2-C-METHYL-D-ERYTHRITOL 4-PHOSPHATE CYTIDYLYLTRANSFERASE, CHLOROPLASTIC"/>
    <property type="match status" value="1"/>
</dbReference>
<reference evidence="4 5" key="1">
    <citation type="submission" date="2020-12" db="EMBL/GenBank/DDBJ databases">
        <title>FDA dAtabase for Regulatory Grade micrObial Sequences (FDA-ARGOS): Supporting development and validation of Infectious Disease Dx tests.</title>
        <authorList>
            <person name="Sproer C."/>
            <person name="Gronow S."/>
            <person name="Severitt S."/>
            <person name="Schroder I."/>
            <person name="Tallon L."/>
            <person name="Sadzewicz L."/>
            <person name="Zhao X."/>
            <person name="Boylan J."/>
            <person name="Ott S."/>
            <person name="Bowen H."/>
            <person name="Vavikolanu K."/>
            <person name="Mehta A."/>
            <person name="Aluvathingal J."/>
            <person name="Nadendla S."/>
            <person name="Lowell S."/>
            <person name="Myers T."/>
            <person name="Yan Y."/>
            <person name="Sichtig H."/>
        </authorList>
    </citation>
    <scope>NUCLEOTIDE SEQUENCE [LARGE SCALE GENOMIC DNA]</scope>
    <source>
        <strain evidence="4 5">FDAARGOS_990</strain>
    </source>
</reference>
<dbReference type="AlphaFoldDB" id="A0A7T4A244"/>
<dbReference type="SUPFAM" id="SSF53448">
    <property type="entry name" value="Nucleotide-diphospho-sugar transferases"/>
    <property type="match status" value="1"/>
</dbReference>
<dbReference type="InterPro" id="IPR018294">
    <property type="entry name" value="ISPD_synthase_CS"/>
</dbReference>
<dbReference type="GO" id="GO:0008299">
    <property type="term" value="P:isoprenoid biosynthetic process"/>
    <property type="evidence" value="ECO:0007669"/>
    <property type="project" value="InterPro"/>
</dbReference>
<gene>
    <name evidence="4" type="ORF">I6H47_00645</name>
</gene>
<dbReference type="InterPro" id="IPR029044">
    <property type="entry name" value="Nucleotide-diphossugar_trans"/>
</dbReference>
<organism evidence="4 5">
    <name type="scientific">Brevibacterium casei</name>
    <dbReference type="NCBI Taxonomy" id="33889"/>
    <lineage>
        <taxon>Bacteria</taxon>
        <taxon>Bacillati</taxon>
        <taxon>Actinomycetota</taxon>
        <taxon>Actinomycetes</taxon>
        <taxon>Micrococcales</taxon>
        <taxon>Brevibacteriaceae</taxon>
        <taxon>Brevibacterium</taxon>
    </lineage>
</organism>
<dbReference type="PANTHER" id="PTHR32125">
    <property type="entry name" value="2-C-METHYL-D-ERYTHRITOL 4-PHOSPHATE CYTIDYLYLTRANSFERASE, CHLOROPLASTIC"/>
    <property type="match status" value="1"/>
</dbReference>
<dbReference type="InterPro" id="IPR034683">
    <property type="entry name" value="IspD/TarI"/>
</dbReference>
<evidence type="ECO:0000256" key="1">
    <source>
        <dbReference type="ARBA" id="ARBA00022679"/>
    </source>
</evidence>
<dbReference type="Gene3D" id="3.90.550.10">
    <property type="entry name" value="Spore Coat Polysaccharide Biosynthesis Protein SpsA, Chain A"/>
    <property type="match status" value="1"/>
</dbReference>
<dbReference type="PROSITE" id="PS01295">
    <property type="entry name" value="ISPD"/>
    <property type="match status" value="1"/>
</dbReference>
<keyword evidence="1 4" id="KW-0808">Transferase</keyword>
<evidence type="ECO:0000256" key="3">
    <source>
        <dbReference type="SAM" id="MobiDB-lite"/>
    </source>
</evidence>